<name>A0A133KG80_9FIRM</name>
<protein>
    <recommendedName>
        <fullName evidence="5">Repeat protein</fullName>
    </recommendedName>
</protein>
<keyword evidence="4" id="KW-1185">Reference proteome</keyword>
<dbReference type="Proteomes" id="UP000070383">
    <property type="component" value="Unassembled WGS sequence"/>
</dbReference>
<organism evidence="3 4">
    <name type="scientific">Anaerococcus tetradius</name>
    <dbReference type="NCBI Taxonomy" id="33036"/>
    <lineage>
        <taxon>Bacteria</taxon>
        <taxon>Bacillati</taxon>
        <taxon>Bacillota</taxon>
        <taxon>Tissierellia</taxon>
        <taxon>Tissierellales</taxon>
        <taxon>Peptoniphilaceae</taxon>
        <taxon>Anaerococcus</taxon>
    </lineage>
</organism>
<feature type="signal peptide" evidence="2">
    <location>
        <begin position="1"/>
        <end position="27"/>
    </location>
</feature>
<dbReference type="EMBL" id="LRPM01000023">
    <property type="protein sequence ID" value="KWZ78547.1"/>
    <property type="molecule type" value="Genomic_DNA"/>
</dbReference>
<comment type="caution">
    <text evidence="3">The sequence shown here is derived from an EMBL/GenBank/DDBJ whole genome shotgun (WGS) entry which is preliminary data.</text>
</comment>
<dbReference type="PATRIC" id="fig|33036.3.peg.681"/>
<evidence type="ECO:0000313" key="4">
    <source>
        <dbReference type="Proteomes" id="UP000070383"/>
    </source>
</evidence>
<keyword evidence="2" id="KW-0732">Signal</keyword>
<evidence type="ECO:0000256" key="1">
    <source>
        <dbReference type="SAM" id="MobiDB-lite"/>
    </source>
</evidence>
<evidence type="ECO:0000313" key="3">
    <source>
        <dbReference type="EMBL" id="KWZ78547.1"/>
    </source>
</evidence>
<gene>
    <name evidence="3" type="ORF">HMPREF3200_00685</name>
</gene>
<evidence type="ECO:0008006" key="5">
    <source>
        <dbReference type="Google" id="ProtNLM"/>
    </source>
</evidence>
<sequence length="1683" mass="187536">MKNVKMRLASSLLALAMLTPSSLTAFAGGENTPVSKSPLAKVDDKVTTYLDVNTDSSYYKYPNWDEESVSNKGAERWELGEDQKLTAVSIPSEAYQTVQLNYDGYHEDGNGNLILDLKFSWATRADSVVWKKMDLFISKDLEKRIDWTRSYYYNGLRKYKVNFESGSTKQDKIMKFSEMVQGVLAGSVHHTPIKLFLKNTKRADLDKIDTTIQSRTINDAGTQVYTKYLGAYPNSNLILEGYNSYTSVTSVPKVNATNFRKDLLPSLRNFGGLLGGREDTPDVLASQTSVSYHPDTNQLYVASQWRKGSTGATGKVDYAIDDDLMAYRLAFNKELLDSLKEDEKGYIGYIEPSTTSGAAAINMMKNVTGFRKDDVNIDGDMAYVLFAPDGYKAKDGKKFVKTNGGTNGFVNNQSTLLTVSQYTVTRLNVYTDKLKKLYPTIQDNSGNQFKPELLPLDFHSCMVLDNSLGMDTVSVNTTKEIVAKKDSTVKIVFDKAPSAGAATKQQNEAKTLAMKLANLPLAGDLAVYSQGDAGTRYADTSFTLSNGDKTYTSKLLSGVKIPEGSQITLYAGYGGKLVGNSGKIYIDDQEVASFGQSDAKKSFSPRALVGTESMASTLLDRTQYMPSLDDVFDIDGKIEGYTYLDNQMVDISYFDKSSYKFKFMEAPTLRTGANGAKYVVNNKTYPEAGKHLYRYSEDIEKGDKLVKDSPVIARAFRYDMADQVRSIIKNRDNEINLKSAVASDPVIGKVQSVVTFDLDGGKLEETAEKPIKSFEGYKDDVNKQDNYKVKRTNDTDPIKRILPLNKKFSTETDYKANGFNDENAVLKDNMGNELKGDALDLRKFPTANPNDPTPSKEGLSFLGWTTKKVDGSAQYITEEFAKLEEAKTLEDLKSDKPHIFTDKTPVDKSITVYAVYGSPAIRIHSNFDTDANKEGMQETVDKQFLSDEVVKKLASESDLSKVSAKLEHVNNKKGFERAGYCLVGFSRNKDADEPDINITGDGLTQDLYLRDGDSFKLADKGKTKTKSGEEEYSYSFDRQKGLDLYAVWKKNFTVKASKTWADKAGKQIEEDSDHTKNLKFALIGRPAVGTFGYEVVARGATYYPIKGTIKDYNPKGMVWENMKGYDEQGRRMSYIIVELRTKEQIDAFNAGSTKWEDYGIKIEEKVDNPDGTVKHYGRKTQWIELGTHPDAFSSATVRKHTSKDHPEGVIPHAKGVNLGYFDSTGYVIDVKNTVFDVLPPRILQAYVADSEDKRDEDNKVFVKPPQRQLDKLIIETPDNEKLVLIQPPRLDPSKTYPQYVKDNEESTSDVEFEQKEDGTIVLSPKSPLKKDDKYVATSVIVAGSNDTQAKAEMTVLDRPLSNKVMEIKQGKLEKDSDSKDLVPITFKVPQPGVLNKVSAGTIYTILIKDKTGNVSETTYTYTIPVEGAETAPGTYQTIKVPKADLVGDKTIIIKAKEPNKKSVNSDEFKPDLTGPKAKENQANAMTERWRRWADLDVVFDETPVGDITISYEKGASSYEVTAESKDLAEITVQELAFDKTVSNIKVKATDEFGNEEESDVNFIYIDQTEIMIRPIKKGKNFVIVSPTEENTKITINVFDKGTDLNTYPRDKYFQITGENPPTPKASAVIDKEQLKNYKLKLHSIVDGSVYKLQAGDVVDIVGTINNPGDEGYKITNPYTEIVK</sequence>
<dbReference type="RefSeq" id="WP_060929198.1">
    <property type="nucleotide sequence ID" value="NZ_KQ955266.1"/>
</dbReference>
<proteinExistence type="predicted"/>
<reference evidence="4" key="1">
    <citation type="submission" date="2016-01" db="EMBL/GenBank/DDBJ databases">
        <authorList>
            <person name="Mitreva M."/>
            <person name="Pepin K.H."/>
            <person name="Mihindukulasuriya K.A."/>
            <person name="Fulton R."/>
            <person name="Fronick C."/>
            <person name="O'Laughlin M."/>
            <person name="Miner T."/>
            <person name="Herter B."/>
            <person name="Rosa B.A."/>
            <person name="Cordes M."/>
            <person name="Tomlinson C."/>
            <person name="Wollam A."/>
            <person name="Palsikar V.B."/>
            <person name="Mardis E.R."/>
            <person name="Wilson R.K."/>
        </authorList>
    </citation>
    <scope>NUCLEOTIDE SEQUENCE [LARGE SCALE GENOMIC DNA]</scope>
    <source>
        <strain evidence="4">MJR8151</strain>
    </source>
</reference>
<feature type="region of interest" description="Disordered" evidence="1">
    <location>
        <begin position="1462"/>
        <end position="1483"/>
    </location>
</feature>
<dbReference type="STRING" id="33036.HMPREF3200_00685"/>
<evidence type="ECO:0000256" key="2">
    <source>
        <dbReference type="SAM" id="SignalP"/>
    </source>
</evidence>
<dbReference type="OrthoDB" id="1694069at2"/>
<accession>A0A133KG80</accession>
<feature type="chain" id="PRO_5007456877" description="Repeat protein" evidence="2">
    <location>
        <begin position="28"/>
        <end position="1683"/>
    </location>
</feature>